<comment type="caution">
    <text evidence="1">The sequence shown here is derived from an EMBL/GenBank/DDBJ whole genome shotgun (WGS) entry which is preliminary data.</text>
</comment>
<protein>
    <submittedName>
        <fullName evidence="1">Uncharacterized protein</fullName>
    </submittedName>
</protein>
<dbReference type="EMBL" id="BARU01041766">
    <property type="protein sequence ID" value="GAH77833.1"/>
    <property type="molecule type" value="Genomic_DNA"/>
</dbReference>
<reference evidence="1" key="1">
    <citation type="journal article" date="2014" name="Front. Microbiol.">
        <title>High frequency of phylogenetically diverse reductive dehalogenase-homologous genes in deep subseafloor sedimentary metagenomes.</title>
        <authorList>
            <person name="Kawai M."/>
            <person name="Futagami T."/>
            <person name="Toyoda A."/>
            <person name="Takaki Y."/>
            <person name="Nishi S."/>
            <person name="Hori S."/>
            <person name="Arai W."/>
            <person name="Tsubouchi T."/>
            <person name="Morono Y."/>
            <person name="Uchiyama I."/>
            <person name="Ito T."/>
            <person name="Fujiyama A."/>
            <person name="Inagaki F."/>
            <person name="Takami H."/>
        </authorList>
    </citation>
    <scope>NUCLEOTIDE SEQUENCE</scope>
    <source>
        <strain evidence="1">Expedition CK06-06</strain>
    </source>
</reference>
<gene>
    <name evidence="1" type="ORF">S03H2_64317</name>
</gene>
<name>X1K6W5_9ZZZZ</name>
<dbReference type="AlphaFoldDB" id="X1K6W5"/>
<accession>X1K6W5</accession>
<organism evidence="1">
    <name type="scientific">marine sediment metagenome</name>
    <dbReference type="NCBI Taxonomy" id="412755"/>
    <lineage>
        <taxon>unclassified sequences</taxon>
        <taxon>metagenomes</taxon>
        <taxon>ecological metagenomes</taxon>
    </lineage>
</organism>
<sequence length="78" mass="8890">ALSQCIPTVGLAYSKKFLGVFQSIGVGGSVIDMRHRSQEEIIDTILYAFRRREHTTNHLKTIIPEVQKQISDIFKDML</sequence>
<feature type="non-terminal residue" evidence="1">
    <location>
        <position position="1"/>
    </location>
</feature>
<proteinExistence type="predicted"/>
<evidence type="ECO:0000313" key="1">
    <source>
        <dbReference type="EMBL" id="GAH77833.1"/>
    </source>
</evidence>